<evidence type="ECO:0000256" key="3">
    <source>
        <dbReference type="ARBA" id="ARBA00023052"/>
    </source>
</evidence>
<gene>
    <name evidence="5" type="ORF">METZ01_LOCUS192557</name>
</gene>
<evidence type="ECO:0000256" key="1">
    <source>
        <dbReference type="ARBA" id="ARBA00001964"/>
    </source>
</evidence>
<comment type="cofactor">
    <cofactor evidence="1">
        <name>thiamine diphosphate</name>
        <dbReference type="ChEBI" id="CHEBI:58937"/>
    </cofactor>
</comment>
<dbReference type="PANTHER" id="PTHR47514">
    <property type="entry name" value="TRANSKETOLASE N-TERMINAL SECTION-RELATED"/>
    <property type="match status" value="1"/>
</dbReference>
<dbReference type="EMBL" id="UINC01040187">
    <property type="protein sequence ID" value="SVB39703.1"/>
    <property type="molecule type" value="Genomic_DNA"/>
</dbReference>
<reference evidence="5" key="1">
    <citation type="submission" date="2018-05" db="EMBL/GenBank/DDBJ databases">
        <authorList>
            <person name="Lanie J.A."/>
            <person name="Ng W.-L."/>
            <person name="Kazmierczak K.M."/>
            <person name="Andrzejewski T.M."/>
            <person name="Davidsen T.M."/>
            <person name="Wayne K.J."/>
            <person name="Tettelin H."/>
            <person name="Glass J.I."/>
            <person name="Rusch D."/>
            <person name="Podicherti R."/>
            <person name="Tsui H.-C.T."/>
            <person name="Winkler M.E."/>
        </authorList>
    </citation>
    <scope>NUCLEOTIDE SEQUENCE</scope>
</reference>
<protein>
    <recommendedName>
        <fullName evidence="4">Transketolase N-terminal domain-containing protein</fullName>
    </recommendedName>
</protein>
<dbReference type="AlphaFoldDB" id="A0A382DPX1"/>
<name>A0A382DPX1_9ZZZZ</name>
<dbReference type="InterPro" id="IPR005474">
    <property type="entry name" value="Transketolase_N"/>
</dbReference>
<sequence>MLLALYETILLEEDKFILSKAHASFPLCLLLRDKGFNPKLSTHLELDPANGIHCTTGSLGHGLPIAVGMAIARKRLNRPGRIYVMMSDGECQEGTTWESMLVGAKHELDNLVVLIDYNKIQALTTLDEGLPLEPLSAKFEAFNWECEEVMDGHSFDHLVPALEKANKFSKPKVLIVHTTKGKGVRDFENDPGWHARKIKEEDLEIGRRELDLP</sequence>
<evidence type="ECO:0000313" key="5">
    <source>
        <dbReference type="EMBL" id="SVB39703.1"/>
    </source>
</evidence>
<organism evidence="5">
    <name type="scientific">marine metagenome</name>
    <dbReference type="NCBI Taxonomy" id="408172"/>
    <lineage>
        <taxon>unclassified sequences</taxon>
        <taxon>metagenomes</taxon>
        <taxon>ecological metagenomes</taxon>
    </lineage>
</organism>
<evidence type="ECO:0000256" key="2">
    <source>
        <dbReference type="ARBA" id="ARBA00007131"/>
    </source>
</evidence>
<dbReference type="SUPFAM" id="SSF52518">
    <property type="entry name" value="Thiamin diphosphate-binding fold (THDP-binding)"/>
    <property type="match status" value="1"/>
</dbReference>
<accession>A0A382DPX1</accession>
<comment type="similarity">
    <text evidence="2">Belongs to the transketolase family.</text>
</comment>
<evidence type="ECO:0000259" key="4">
    <source>
        <dbReference type="Pfam" id="PF00456"/>
    </source>
</evidence>
<keyword evidence="3" id="KW-0786">Thiamine pyrophosphate</keyword>
<dbReference type="Gene3D" id="3.40.50.970">
    <property type="match status" value="1"/>
</dbReference>
<dbReference type="PANTHER" id="PTHR47514:SF1">
    <property type="entry name" value="TRANSKETOLASE N-TERMINAL SECTION-RELATED"/>
    <property type="match status" value="1"/>
</dbReference>
<dbReference type="InterPro" id="IPR029061">
    <property type="entry name" value="THDP-binding"/>
</dbReference>
<feature type="domain" description="Transketolase N-terminal" evidence="4">
    <location>
        <begin position="12"/>
        <end position="210"/>
    </location>
</feature>
<dbReference type="Pfam" id="PF00456">
    <property type="entry name" value="Transketolase_N"/>
    <property type="match status" value="1"/>
</dbReference>
<proteinExistence type="inferred from homology"/>